<keyword evidence="2" id="KW-1185">Reference proteome</keyword>
<dbReference type="RefSeq" id="WP_104811208.1">
    <property type="nucleotide sequence ID" value="NZ_MQUA01000014.1"/>
</dbReference>
<dbReference type="AlphaFoldDB" id="A0A2S7KL23"/>
<dbReference type="Proteomes" id="UP000239522">
    <property type="component" value="Unassembled WGS sequence"/>
</dbReference>
<accession>A0A2S7KL23</accession>
<evidence type="ECO:0000313" key="2">
    <source>
        <dbReference type="Proteomes" id="UP000239522"/>
    </source>
</evidence>
<name>A0A2S7KL23_9FLAO</name>
<reference evidence="1 2" key="1">
    <citation type="submission" date="2016-11" db="EMBL/GenBank/DDBJ databases">
        <title>Trade-off between light-utilization and light-protection in marine flavobacteria.</title>
        <authorList>
            <person name="Kumagai Y."/>
        </authorList>
    </citation>
    <scope>NUCLEOTIDE SEQUENCE [LARGE SCALE GENOMIC DNA]</scope>
    <source>
        <strain evidence="1 2">ATCC 700397</strain>
    </source>
</reference>
<gene>
    <name evidence="1" type="ORF">BST83_18465</name>
</gene>
<sequence>MTAAYVHLFKECKEFLRAGEVEGLSIDSTNNDLLVLANRGSRIVLVMVKGFYPKYSEELHELYIYERVK</sequence>
<comment type="caution">
    <text evidence="1">The sequence shown here is derived from an EMBL/GenBank/DDBJ whole genome shotgun (WGS) entry which is preliminary data.</text>
</comment>
<organism evidence="1 2">
    <name type="scientific">Polaribacter filamentus</name>
    <dbReference type="NCBI Taxonomy" id="53483"/>
    <lineage>
        <taxon>Bacteria</taxon>
        <taxon>Pseudomonadati</taxon>
        <taxon>Bacteroidota</taxon>
        <taxon>Flavobacteriia</taxon>
        <taxon>Flavobacteriales</taxon>
        <taxon>Flavobacteriaceae</taxon>
    </lineage>
</organism>
<dbReference type="OrthoDB" id="9804931at2"/>
<dbReference type="EMBL" id="MQUA01000014">
    <property type="protein sequence ID" value="PQB03290.1"/>
    <property type="molecule type" value="Genomic_DNA"/>
</dbReference>
<protein>
    <submittedName>
        <fullName evidence="1">Uncharacterized protein</fullName>
    </submittedName>
</protein>
<evidence type="ECO:0000313" key="1">
    <source>
        <dbReference type="EMBL" id="PQB03290.1"/>
    </source>
</evidence>
<proteinExistence type="predicted"/>